<feature type="compositionally biased region" description="Basic and acidic residues" evidence="1">
    <location>
        <begin position="1178"/>
        <end position="1188"/>
    </location>
</feature>
<dbReference type="Proteomes" id="UP000596902">
    <property type="component" value="Unassembled WGS sequence"/>
</dbReference>
<organism evidence="3 4">
    <name type="scientific">Alternaria burnsii</name>
    <dbReference type="NCBI Taxonomy" id="1187904"/>
    <lineage>
        <taxon>Eukaryota</taxon>
        <taxon>Fungi</taxon>
        <taxon>Dikarya</taxon>
        <taxon>Ascomycota</taxon>
        <taxon>Pezizomycotina</taxon>
        <taxon>Dothideomycetes</taxon>
        <taxon>Pleosporomycetidae</taxon>
        <taxon>Pleosporales</taxon>
        <taxon>Pleosporineae</taxon>
        <taxon>Pleosporaceae</taxon>
        <taxon>Alternaria</taxon>
        <taxon>Alternaria sect. Alternaria</taxon>
    </lineage>
</organism>
<gene>
    <name evidence="3" type="ORF">GT037_002024</name>
</gene>
<protein>
    <recommendedName>
        <fullName evidence="2">J domain-containing protein</fullName>
    </recommendedName>
</protein>
<feature type="region of interest" description="Disordered" evidence="1">
    <location>
        <begin position="238"/>
        <end position="282"/>
    </location>
</feature>
<comment type="caution">
    <text evidence="3">The sequence shown here is derived from an EMBL/GenBank/DDBJ whole genome shotgun (WGS) entry which is preliminary data.</text>
</comment>
<feature type="compositionally biased region" description="Basic and acidic residues" evidence="1">
    <location>
        <begin position="303"/>
        <end position="328"/>
    </location>
</feature>
<dbReference type="GeneID" id="62200249"/>
<accession>A0A8H7EIT1</accession>
<evidence type="ECO:0000313" key="3">
    <source>
        <dbReference type="EMBL" id="KAF7680373.1"/>
    </source>
</evidence>
<reference evidence="3" key="2">
    <citation type="submission" date="2020-08" db="EMBL/GenBank/DDBJ databases">
        <title>Draft Genome Sequence of Cumin Blight Pathogen Alternaria burnsii.</title>
        <authorList>
            <person name="Feng Z."/>
        </authorList>
    </citation>
    <scope>NUCLEOTIDE SEQUENCE</scope>
    <source>
        <strain evidence="3">CBS107.38</strain>
    </source>
</reference>
<dbReference type="SUPFAM" id="SSF46565">
    <property type="entry name" value="Chaperone J-domain"/>
    <property type="match status" value="1"/>
</dbReference>
<feature type="region of interest" description="Disordered" evidence="1">
    <location>
        <begin position="1154"/>
        <end position="1188"/>
    </location>
</feature>
<feature type="domain" description="J" evidence="2">
    <location>
        <begin position="377"/>
        <end position="449"/>
    </location>
</feature>
<feature type="compositionally biased region" description="Polar residues" evidence="1">
    <location>
        <begin position="343"/>
        <end position="355"/>
    </location>
</feature>
<feature type="region of interest" description="Disordered" evidence="1">
    <location>
        <begin position="922"/>
        <end position="950"/>
    </location>
</feature>
<feature type="non-terminal residue" evidence="3">
    <location>
        <position position="1"/>
    </location>
</feature>
<sequence length="1188" mass="136599">MLVRRRYSGNITVVDGPHPITVSELMRLHDDLISGFQVLLDKIQWRQKNHRDPIKTTCMMMTVQNILELVFDDYGGWAFLQLGQGHRYFLQQMQQQHLLTIPQHQQAIEYPQKVATPPMGQAHSQDIIERQKGAKIADQQQASSDLDKHERFLDRFNAENEHNEKMKNRYADELALKARVKLEAEKNKAIEMEKESARKLEEARQRLEKTRIENERKEDMLMRTDEAVSRADELQHQAREMMQRAEQEKRDSERRIEERRREAAAKRAQGRQPSYNGSKSRTHEWEIKSFSYENIQMRRGSADRTFERGYEERGLSEGKDKQEGHWHFDEDDMPDDNHRQQKLLKNTETQGSAATLPNHIISDSDDDSDSDEEKRQDPYKLMGLPDRERTPVKDIETTQRVLSRIHQTSVDNSTEEATRKHAEKRLVEIKWAANILLDDMNKRAYDEDGSIYPHEQQSWKKKNGFGGGSGDAYVVHIPTGDDLYFTLPFDLSSLHPMRPQELEALHDFLDTIQDEVAENLGNHTLENVLQAQSIIVRWLEHARCLGDLETHGWAAGLGFPIFDDYQYPVDFHWDWDAIKFEGLTSKYFELVHPASTRSVYHSIYRTPTEHASAPPNTPVNRRLYRGADPEYMESESNKSFSTHVAAYANNNEISGFCDYFPDLNFAPFQDRVFQFESDSHHGTRSIRGQNVKVYPDRVSRTSRLDAETIGSTKIQQRTRQLTMATERYSPKPLNAWEDLYQRGLICHGMAAENSSLVPYADLYLLKLYKAMREHGSSERDSLKRISNIDSTDLKSFLGRSVWRDHSRWVDEKFNHTFPNEPGYCNPQATLKQTVPCCHPEKCAEECFVSSEGCMKKIQDSGQGPKRQVRFVQPPSDQEIDKSTFPGHATPKCVHNIQEPLDYRQSSMFHECNSLLPSGREWESMAGTEAAKKLSESKRQERNQTHSDQELQSAFEEISIVSEPKEVKECALQSTEQRAPHSRGHEQRTSSAQETTAELKYDTQDMFHQASDHRCTVCGHSNASQTLPFQKPTRVFNWPKATARPSSYQAYAEDSPEDSPGAGSGSWRDVWIEETVPNELFVRKSGTVMGFKGVREETLENVVSELRKRKDRGDLESEEGYVGGWQAIVGDGEEMAKEVTDEDDNGGCDELHVKQKKANRLSRNSDAQLEEAAAAGRNAAEEAKLKNEY</sequence>
<feature type="compositionally biased region" description="Basic and acidic residues" evidence="1">
    <location>
        <begin position="929"/>
        <end position="948"/>
    </location>
</feature>
<dbReference type="PROSITE" id="PS50076">
    <property type="entry name" value="DNAJ_2"/>
    <property type="match status" value="1"/>
</dbReference>
<evidence type="ECO:0000256" key="1">
    <source>
        <dbReference type="SAM" id="MobiDB-lite"/>
    </source>
</evidence>
<proteinExistence type="predicted"/>
<dbReference type="InterPro" id="IPR036869">
    <property type="entry name" value="J_dom_sf"/>
</dbReference>
<feature type="region of interest" description="Disordered" evidence="1">
    <location>
        <begin position="303"/>
        <end position="385"/>
    </location>
</feature>
<dbReference type="InterPro" id="IPR001623">
    <property type="entry name" value="DnaJ_domain"/>
</dbReference>
<feature type="region of interest" description="Disordered" evidence="1">
    <location>
        <begin position="969"/>
        <end position="994"/>
    </location>
</feature>
<evidence type="ECO:0000313" key="4">
    <source>
        <dbReference type="Proteomes" id="UP000596902"/>
    </source>
</evidence>
<dbReference type="RefSeq" id="XP_038790363.1">
    <property type="nucleotide sequence ID" value="XM_038927071.1"/>
</dbReference>
<name>A0A8H7EIT1_9PLEO</name>
<feature type="compositionally biased region" description="Basic and acidic residues" evidence="1">
    <location>
        <begin position="238"/>
        <end position="265"/>
    </location>
</feature>
<dbReference type="AlphaFoldDB" id="A0A8H7EIT1"/>
<reference evidence="3" key="1">
    <citation type="submission" date="2020-01" db="EMBL/GenBank/DDBJ databases">
        <authorList>
            <person name="Feng Z.H.Z."/>
        </authorList>
    </citation>
    <scope>NUCLEOTIDE SEQUENCE</scope>
    <source>
        <strain evidence="3">CBS107.38</strain>
    </source>
</reference>
<dbReference type="EMBL" id="JAAABM010000002">
    <property type="protein sequence ID" value="KAF7680373.1"/>
    <property type="molecule type" value="Genomic_DNA"/>
</dbReference>
<keyword evidence="4" id="KW-1185">Reference proteome</keyword>
<evidence type="ECO:0000259" key="2">
    <source>
        <dbReference type="PROSITE" id="PS50076"/>
    </source>
</evidence>